<gene>
    <name evidence="1" type="ORF">C6P40_000635</name>
</gene>
<accession>A0A9P6WPL2</accession>
<dbReference type="EMBL" id="PUHW01000013">
    <property type="protein sequence ID" value="KAG0690921.1"/>
    <property type="molecule type" value="Genomic_DNA"/>
</dbReference>
<dbReference type="AlphaFoldDB" id="A0A9P6WPL2"/>
<name>A0A9P6WPL2_9ASCO</name>
<proteinExistence type="predicted"/>
<comment type="caution">
    <text evidence="1">The sequence shown here is derived from an EMBL/GenBank/DDBJ whole genome shotgun (WGS) entry which is preliminary data.</text>
</comment>
<organism evidence="1 2">
    <name type="scientific">Pichia californica</name>
    <dbReference type="NCBI Taxonomy" id="460514"/>
    <lineage>
        <taxon>Eukaryota</taxon>
        <taxon>Fungi</taxon>
        <taxon>Dikarya</taxon>
        <taxon>Ascomycota</taxon>
        <taxon>Saccharomycotina</taxon>
        <taxon>Pichiomycetes</taxon>
        <taxon>Pichiales</taxon>
        <taxon>Pichiaceae</taxon>
        <taxon>Pichia</taxon>
    </lineage>
</organism>
<evidence type="ECO:0000313" key="2">
    <source>
        <dbReference type="Proteomes" id="UP000697127"/>
    </source>
</evidence>
<sequence length="388" mass="44660">MSTVPQNITDFCDGLKISKYFDLFPFSFKVFYNRTSDENFFYKNISCESNNVGVFNTDTTNGYCNGYDKNGYNKEGYSKTGYNRDGFDTTGLNSSRVDKNGFDTNGYNLSKGTYISSRCGNNSYLSTQYRNGYTDGYKSGYLNGHKTGCDSEDVFKMMVFPSSYEFLLLLFELHRKLNKDEEFKTLKSKFCFIKLFYDTKQSKTDAFKQLYHMITEKYIDVDIIADIGLSVPKEFCKDPLRTKFSDILIETGKPLGFHIVPEQTVYYEYPIIFHFEIPYYANILDVSEVASKALRPFGSILYEYYDAPVENGFTSISKASTQHFYYIVNATNGCVPDNDNTTYDNVSVIPTLKIDDMASYRKHVFHVTYKPLPFKPTISIIKKESESK</sequence>
<keyword evidence="2" id="KW-1185">Reference proteome</keyword>
<evidence type="ECO:0000313" key="1">
    <source>
        <dbReference type="EMBL" id="KAG0690921.1"/>
    </source>
</evidence>
<reference evidence="1" key="1">
    <citation type="submission" date="2020-11" db="EMBL/GenBank/DDBJ databases">
        <title>Kefir isolates.</title>
        <authorList>
            <person name="Marcisauskas S."/>
            <person name="Kim Y."/>
            <person name="Blasche S."/>
        </authorList>
    </citation>
    <scope>NUCLEOTIDE SEQUENCE</scope>
    <source>
        <strain evidence="1">Olga-1</strain>
    </source>
</reference>
<dbReference type="Proteomes" id="UP000697127">
    <property type="component" value="Unassembled WGS sequence"/>
</dbReference>
<protein>
    <submittedName>
        <fullName evidence="1">Uncharacterized protein</fullName>
    </submittedName>
</protein>
<dbReference type="OrthoDB" id="2530422at2759"/>